<proteinExistence type="predicted"/>
<sequence>MMNFWQLVFLSLPYPDDSMDRINRFLQRTAYSSSNSNKVNCSE</sequence>
<evidence type="ECO:0000313" key="2">
    <source>
        <dbReference type="Proteomes" id="UP000031938"/>
    </source>
</evidence>
<dbReference type="EMBL" id="JXRP01000014">
    <property type="protein sequence ID" value="KIL47213.1"/>
    <property type="molecule type" value="Genomic_DNA"/>
</dbReference>
<comment type="caution">
    <text evidence="1">The sequence shown here is derived from an EMBL/GenBank/DDBJ whole genome shotgun (WGS) entry which is preliminary data.</text>
</comment>
<organism evidence="1 2">
    <name type="scientific">Jeotgalibacillus soli</name>
    <dbReference type="NCBI Taxonomy" id="889306"/>
    <lineage>
        <taxon>Bacteria</taxon>
        <taxon>Bacillati</taxon>
        <taxon>Bacillota</taxon>
        <taxon>Bacilli</taxon>
        <taxon>Bacillales</taxon>
        <taxon>Caryophanaceae</taxon>
        <taxon>Jeotgalibacillus</taxon>
    </lineage>
</organism>
<name>A0A0C2VT77_9BACL</name>
<dbReference type="Proteomes" id="UP000031938">
    <property type="component" value="Unassembled WGS sequence"/>
</dbReference>
<evidence type="ECO:0000313" key="1">
    <source>
        <dbReference type="EMBL" id="KIL47213.1"/>
    </source>
</evidence>
<dbReference type="STRING" id="889306.KP78_17860"/>
<accession>A0A0C2VT77</accession>
<dbReference type="AlphaFoldDB" id="A0A0C2VT77"/>
<protein>
    <submittedName>
        <fullName evidence="1">Uncharacterized protein</fullName>
    </submittedName>
</protein>
<dbReference type="PATRIC" id="fig|889306.3.peg.1799"/>
<gene>
    <name evidence="1" type="ORF">KP78_17860</name>
</gene>
<keyword evidence="2" id="KW-1185">Reference proteome</keyword>
<reference evidence="1 2" key="1">
    <citation type="submission" date="2015-01" db="EMBL/GenBank/DDBJ databases">
        <title>Genome sequencing of Jeotgalibacillus soli.</title>
        <authorList>
            <person name="Goh K.M."/>
            <person name="Chan K.-G."/>
            <person name="Yaakop A.S."/>
            <person name="Ee R."/>
            <person name="Gan H.M."/>
            <person name="Chan C.S."/>
        </authorList>
    </citation>
    <scope>NUCLEOTIDE SEQUENCE [LARGE SCALE GENOMIC DNA]</scope>
    <source>
        <strain evidence="1 2">P9</strain>
    </source>
</reference>